<evidence type="ECO:0000313" key="1">
    <source>
        <dbReference type="EMBL" id="CAG8800359.1"/>
    </source>
</evidence>
<sequence>ASIRQKVRRTSMAIYDVFVDKFRSSFLHLLPSHPIHCSRLLISVSSLESSGK</sequence>
<evidence type="ECO:0000313" key="2">
    <source>
        <dbReference type="Proteomes" id="UP000789405"/>
    </source>
</evidence>
<comment type="caution">
    <text evidence="1">The sequence shown here is derived from an EMBL/GenBank/DDBJ whole genome shotgun (WGS) entry which is preliminary data.</text>
</comment>
<dbReference type="Proteomes" id="UP000789405">
    <property type="component" value="Unassembled WGS sequence"/>
</dbReference>
<feature type="non-terminal residue" evidence="1">
    <location>
        <position position="1"/>
    </location>
</feature>
<gene>
    <name evidence="1" type="ORF">DERYTH_LOCUS23247</name>
</gene>
<name>A0A9N9JX10_9GLOM</name>
<proteinExistence type="predicted"/>
<organism evidence="1 2">
    <name type="scientific">Dentiscutata erythropus</name>
    <dbReference type="NCBI Taxonomy" id="1348616"/>
    <lineage>
        <taxon>Eukaryota</taxon>
        <taxon>Fungi</taxon>
        <taxon>Fungi incertae sedis</taxon>
        <taxon>Mucoromycota</taxon>
        <taxon>Glomeromycotina</taxon>
        <taxon>Glomeromycetes</taxon>
        <taxon>Diversisporales</taxon>
        <taxon>Gigasporaceae</taxon>
        <taxon>Dentiscutata</taxon>
    </lineage>
</organism>
<protein>
    <submittedName>
        <fullName evidence="1">6392_t:CDS:1</fullName>
    </submittedName>
</protein>
<keyword evidence="2" id="KW-1185">Reference proteome</keyword>
<dbReference type="EMBL" id="CAJVPY010034776">
    <property type="protein sequence ID" value="CAG8800359.1"/>
    <property type="molecule type" value="Genomic_DNA"/>
</dbReference>
<reference evidence="1" key="1">
    <citation type="submission" date="2021-06" db="EMBL/GenBank/DDBJ databases">
        <authorList>
            <person name="Kallberg Y."/>
            <person name="Tangrot J."/>
            <person name="Rosling A."/>
        </authorList>
    </citation>
    <scope>NUCLEOTIDE SEQUENCE</scope>
    <source>
        <strain evidence="1">MA453B</strain>
    </source>
</reference>
<dbReference type="AlphaFoldDB" id="A0A9N9JX10"/>
<accession>A0A9N9JX10</accession>